<evidence type="ECO:0000256" key="5">
    <source>
        <dbReference type="ARBA" id="ARBA00022694"/>
    </source>
</evidence>
<keyword evidence="2" id="KW-0489">Methyltransferase</keyword>
<dbReference type="InterPro" id="IPR033671">
    <property type="entry name" value="TrmH"/>
</dbReference>
<keyword evidence="4" id="KW-0949">S-adenosyl-L-methionine</keyword>
<reference evidence="8" key="1">
    <citation type="submission" date="2018-05" db="EMBL/GenBank/DDBJ databases">
        <authorList>
            <person name="Lanie J.A."/>
            <person name="Ng W.-L."/>
            <person name="Kazmierczak K.M."/>
            <person name="Andrzejewski T.M."/>
            <person name="Davidsen T.M."/>
            <person name="Wayne K.J."/>
            <person name="Tettelin H."/>
            <person name="Glass J.I."/>
            <person name="Rusch D."/>
            <person name="Podicherti R."/>
            <person name="Tsui H.-C.T."/>
            <person name="Winkler M.E."/>
        </authorList>
    </citation>
    <scope>NUCLEOTIDE SEQUENCE</scope>
</reference>
<evidence type="ECO:0000256" key="2">
    <source>
        <dbReference type="ARBA" id="ARBA00022603"/>
    </source>
</evidence>
<keyword evidence="3" id="KW-0808">Transferase</keyword>
<dbReference type="Pfam" id="PF00588">
    <property type="entry name" value="SpoU_methylase"/>
    <property type="match status" value="1"/>
</dbReference>
<dbReference type="GO" id="GO:0008173">
    <property type="term" value="F:RNA methyltransferase activity"/>
    <property type="evidence" value="ECO:0007669"/>
    <property type="project" value="InterPro"/>
</dbReference>
<sequence>RLELLNHNLKQRTSHLTIVLEDIFHSQNASAVLRTADCFGVQNIHIIENRNNYNTHPNISLGSGKWLTQTFYNKKENNTGNCLKNLKKDGYRIIATSPHKTKSIHDIDIKKGKIALLFGAEQKGLSPLALEMADEKVKIPMYGFTESYNISVAVALCIQAVISKIREYNIAWQLSEKEKDEVMLNWLRSSVKESELIEKRFIQEIVIS</sequence>
<evidence type="ECO:0000313" key="8">
    <source>
        <dbReference type="EMBL" id="SVE53277.1"/>
    </source>
</evidence>
<dbReference type="InterPro" id="IPR029028">
    <property type="entry name" value="Alpha/beta_knot_MTases"/>
</dbReference>
<dbReference type="EMBL" id="UINC01223895">
    <property type="protein sequence ID" value="SVE53277.1"/>
    <property type="molecule type" value="Genomic_DNA"/>
</dbReference>
<feature type="domain" description="tRNA/rRNA methyltransferase SpoU type" evidence="7">
    <location>
        <begin position="16"/>
        <end position="158"/>
    </location>
</feature>
<dbReference type="GO" id="GO:0000049">
    <property type="term" value="F:tRNA binding"/>
    <property type="evidence" value="ECO:0007669"/>
    <property type="project" value="UniProtKB-KW"/>
</dbReference>
<dbReference type="InterPro" id="IPR029026">
    <property type="entry name" value="tRNA_m1G_MTases_N"/>
</dbReference>
<dbReference type="GO" id="GO:0002938">
    <property type="term" value="P:tRNA guanine ribose methylation"/>
    <property type="evidence" value="ECO:0007669"/>
    <property type="project" value="TreeGrafter"/>
</dbReference>
<dbReference type="AlphaFoldDB" id="A0A383E8W1"/>
<dbReference type="Gene3D" id="3.40.1280.10">
    <property type="match status" value="1"/>
</dbReference>
<evidence type="ECO:0000259" key="7">
    <source>
        <dbReference type="Pfam" id="PF00588"/>
    </source>
</evidence>
<dbReference type="InterPro" id="IPR001537">
    <property type="entry name" value="SpoU_MeTrfase"/>
</dbReference>
<keyword evidence="1" id="KW-0820">tRNA-binding</keyword>
<keyword evidence="5" id="KW-0819">tRNA processing</keyword>
<dbReference type="PANTHER" id="PTHR43453">
    <property type="entry name" value="RRNA METHYLASE-LIKE"/>
    <property type="match status" value="1"/>
</dbReference>
<proteinExistence type="inferred from homology"/>
<evidence type="ECO:0000256" key="1">
    <source>
        <dbReference type="ARBA" id="ARBA00022555"/>
    </source>
</evidence>
<evidence type="ECO:0000256" key="4">
    <source>
        <dbReference type="ARBA" id="ARBA00022691"/>
    </source>
</evidence>
<dbReference type="HAMAP" id="MF_02060">
    <property type="entry name" value="tRNA_methyltr_TrmH"/>
    <property type="match status" value="1"/>
</dbReference>
<evidence type="ECO:0000256" key="3">
    <source>
        <dbReference type="ARBA" id="ARBA00022679"/>
    </source>
</evidence>
<protein>
    <recommendedName>
        <fullName evidence="7">tRNA/rRNA methyltransferase SpoU type domain-containing protein</fullName>
    </recommendedName>
</protein>
<accession>A0A383E8W1</accession>
<dbReference type="PANTHER" id="PTHR43453:SF1">
    <property type="entry name" value="TRNA_RRNA METHYLTRANSFERASE SPOU TYPE DOMAIN-CONTAINING PROTEIN"/>
    <property type="match status" value="1"/>
</dbReference>
<feature type="non-terminal residue" evidence="8">
    <location>
        <position position="1"/>
    </location>
</feature>
<gene>
    <name evidence="8" type="ORF">METZ01_LOCUS506131</name>
</gene>
<evidence type="ECO:0000256" key="6">
    <source>
        <dbReference type="ARBA" id="ARBA00022884"/>
    </source>
</evidence>
<dbReference type="SUPFAM" id="SSF75217">
    <property type="entry name" value="alpha/beta knot"/>
    <property type="match status" value="1"/>
</dbReference>
<keyword evidence="6" id="KW-0694">RNA-binding</keyword>
<dbReference type="CDD" id="cd18092">
    <property type="entry name" value="SpoU-like_TrmH"/>
    <property type="match status" value="1"/>
</dbReference>
<name>A0A383E8W1_9ZZZZ</name>
<organism evidence="8">
    <name type="scientific">marine metagenome</name>
    <dbReference type="NCBI Taxonomy" id="408172"/>
    <lineage>
        <taxon>unclassified sequences</taxon>
        <taxon>metagenomes</taxon>
        <taxon>ecological metagenomes</taxon>
    </lineage>
</organism>